<dbReference type="InterPro" id="IPR016047">
    <property type="entry name" value="M23ase_b-sheet_dom"/>
</dbReference>
<accession>A0ABX1X0C6</accession>
<dbReference type="Gene3D" id="3.10.450.350">
    <property type="match status" value="2"/>
</dbReference>
<dbReference type="Pfam" id="PF01551">
    <property type="entry name" value="Peptidase_M23"/>
    <property type="match status" value="1"/>
</dbReference>
<evidence type="ECO:0000256" key="2">
    <source>
        <dbReference type="ARBA" id="ARBA00004196"/>
    </source>
</evidence>
<keyword evidence="5" id="KW-0378">Hydrolase</keyword>
<evidence type="ECO:0000259" key="8">
    <source>
        <dbReference type="Pfam" id="PF01551"/>
    </source>
</evidence>
<protein>
    <submittedName>
        <fullName evidence="10">Metalloendopeptidase</fullName>
    </submittedName>
</protein>
<dbReference type="RefSeq" id="WP_171596916.1">
    <property type="nucleotide sequence ID" value="NZ_RZNH01000038.1"/>
</dbReference>
<keyword evidence="11" id="KW-1185">Reference proteome</keyword>
<name>A0ABX1X0C6_9BACT</name>
<comment type="cofactor">
    <cofactor evidence="1">
        <name>Zn(2+)</name>
        <dbReference type="ChEBI" id="CHEBI:29105"/>
    </cofactor>
</comment>
<reference evidence="10 11" key="1">
    <citation type="submission" date="2018-12" db="EMBL/GenBank/DDBJ databases">
        <title>Marinifilum JC070 sp. nov., a marine bacterium isolated from Yongle Blue Hole in the South China Sea.</title>
        <authorList>
            <person name="Fu T."/>
        </authorList>
    </citation>
    <scope>NUCLEOTIDE SEQUENCE [LARGE SCALE GENOMIC DNA]</scope>
    <source>
        <strain evidence="10 11">JC070</strain>
    </source>
</reference>
<dbReference type="CDD" id="cd12797">
    <property type="entry name" value="M23_peptidase"/>
    <property type="match status" value="1"/>
</dbReference>
<comment type="subcellular location">
    <subcellularLocation>
        <location evidence="2">Cell envelope</location>
    </subcellularLocation>
</comment>
<keyword evidence="6" id="KW-0862">Zinc</keyword>
<dbReference type="InterPro" id="IPR050570">
    <property type="entry name" value="Cell_wall_metabolism_enzyme"/>
</dbReference>
<dbReference type="InterPro" id="IPR011055">
    <property type="entry name" value="Dup_hybrid_motif"/>
</dbReference>
<keyword evidence="7" id="KW-0482">Metalloprotease</keyword>
<evidence type="ECO:0000256" key="7">
    <source>
        <dbReference type="ARBA" id="ARBA00023049"/>
    </source>
</evidence>
<dbReference type="InterPro" id="IPR045834">
    <property type="entry name" value="Csd3_N2"/>
</dbReference>
<dbReference type="Proteomes" id="UP000732105">
    <property type="component" value="Unassembled WGS sequence"/>
</dbReference>
<evidence type="ECO:0000256" key="6">
    <source>
        <dbReference type="ARBA" id="ARBA00022833"/>
    </source>
</evidence>
<sequence length="436" mass="49684">MKKFFNYKTLLIAGAVLAGLILFKKFKSDVPEEVKSESHQAIDSTELVPVNMKYGFPIDEFDVEESKVKRNQSLSTILRQYDVSFAAIDKIAKKAKKVFNVRRIKSGREYSVLFTKDSLQTPEYFIYENTPVEYIVFDLRDTLHVYKGEKEIVYKRKQIKGTIESSLWNAMVEAKADPVLSIELSEIYAWTIDFFGIGKGDEFNIIYEEAFVDDEPIHDITVIAANFIHHKSDNYAFAFSEGEKDGFFDEEGKSLQKAFLKAPLRYSRISSRFSNRRFHPVLKRYRAHHGIDYAAPTGTPVHTIGDGLIIKKGYQKNGGGRYLKIKHNSVYTTTYMHLSRFAKGMKSGVRVKQGQTIGYVGSSGLSTGPHLDFRVHKNGSPINPLRMKSPPVAPVKEENRAQFETLKNKLMLELKGFDDIPEQFLQDSVTNNLAIQ</sequence>
<evidence type="ECO:0000256" key="5">
    <source>
        <dbReference type="ARBA" id="ARBA00022801"/>
    </source>
</evidence>
<keyword evidence="4" id="KW-0479">Metal-binding</keyword>
<dbReference type="SUPFAM" id="SSF51261">
    <property type="entry name" value="Duplicated hybrid motif"/>
    <property type="match status" value="1"/>
</dbReference>
<dbReference type="Pfam" id="PF19425">
    <property type="entry name" value="Csd3_N2"/>
    <property type="match status" value="1"/>
</dbReference>
<evidence type="ECO:0000259" key="9">
    <source>
        <dbReference type="Pfam" id="PF19425"/>
    </source>
</evidence>
<evidence type="ECO:0000313" key="10">
    <source>
        <dbReference type="EMBL" id="NOU61656.1"/>
    </source>
</evidence>
<evidence type="ECO:0000256" key="3">
    <source>
        <dbReference type="ARBA" id="ARBA00022670"/>
    </source>
</evidence>
<comment type="caution">
    <text evidence="10">The sequence shown here is derived from an EMBL/GenBank/DDBJ whole genome shotgun (WGS) entry which is preliminary data.</text>
</comment>
<dbReference type="PANTHER" id="PTHR21666:SF288">
    <property type="entry name" value="CELL DIVISION PROTEIN YTFB"/>
    <property type="match status" value="1"/>
</dbReference>
<gene>
    <name evidence="10" type="ORF">ELS83_17785</name>
</gene>
<feature type="domain" description="M23ase beta-sheet core" evidence="8">
    <location>
        <begin position="287"/>
        <end position="384"/>
    </location>
</feature>
<organism evidence="10 11">
    <name type="scientific">Marinifilum caeruleilacunae</name>
    <dbReference type="NCBI Taxonomy" id="2499076"/>
    <lineage>
        <taxon>Bacteria</taxon>
        <taxon>Pseudomonadati</taxon>
        <taxon>Bacteroidota</taxon>
        <taxon>Bacteroidia</taxon>
        <taxon>Marinilabiliales</taxon>
        <taxon>Marinifilaceae</taxon>
    </lineage>
</organism>
<dbReference type="EMBL" id="RZNH01000038">
    <property type="protein sequence ID" value="NOU61656.1"/>
    <property type="molecule type" value="Genomic_DNA"/>
</dbReference>
<evidence type="ECO:0000256" key="1">
    <source>
        <dbReference type="ARBA" id="ARBA00001947"/>
    </source>
</evidence>
<evidence type="ECO:0000256" key="4">
    <source>
        <dbReference type="ARBA" id="ARBA00022723"/>
    </source>
</evidence>
<dbReference type="PANTHER" id="PTHR21666">
    <property type="entry name" value="PEPTIDASE-RELATED"/>
    <property type="match status" value="1"/>
</dbReference>
<dbReference type="Gene3D" id="2.70.70.10">
    <property type="entry name" value="Glucose Permease (Domain IIA)"/>
    <property type="match status" value="1"/>
</dbReference>
<feature type="domain" description="Csd3-like second N-terminal" evidence="9">
    <location>
        <begin position="154"/>
        <end position="274"/>
    </location>
</feature>
<proteinExistence type="predicted"/>
<evidence type="ECO:0000313" key="11">
    <source>
        <dbReference type="Proteomes" id="UP000732105"/>
    </source>
</evidence>
<keyword evidence="3" id="KW-0645">Protease</keyword>